<organism evidence="2 3">
    <name type="scientific">Cavenderia fasciculata</name>
    <name type="common">Slime mold</name>
    <name type="synonym">Dictyostelium fasciculatum</name>
    <dbReference type="NCBI Taxonomy" id="261658"/>
    <lineage>
        <taxon>Eukaryota</taxon>
        <taxon>Amoebozoa</taxon>
        <taxon>Evosea</taxon>
        <taxon>Eumycetozoa</taxon>
        <taxon>Dictyostelia</taxon>
        <taxon>Acytosteliales</taxon>
        <taxon>Cavenderiaceae</taxon>
        <taxon>Cavenderia</taxon>
    </lineage>
</organism>
<feature type="signal peptide" evidence="1">
    <location>
        <begin position="1"/>
        <end position="26"/>
    </location>
</feature>
<name>F4PR04_CACFS</name>
<reference evidence="3" key="1">
    <citation type="journal article" date="2011" name="Genome Res.">
        <title>Phylogeny-wide analysis of social amoeba genomes highlights ancient origins for complex intercellular communication.</title>
        <authorList>
            <person name="Heidel A.J."/>
            <person name="Lawal H.M."/>
            <person name="Felder M."/>
            <person name="Schilde C."/>
            <person name="Helps N.R."/>
            <person name="Tunggal B."/>
            <person name="Rivero F."/>
            <person name="John U."/>
            <person name="Schleicher M."/>
            <person name="Eichinger L."/>
            <person name="Platzer M."/>
            <person name="Noegel A.A."/>
            <person name="Schaap P."/>
            <person name="Gloeckner G."/>
        </authorList>
    </citation>
    <scope>NUCLEOTIDE SEQUENCE [LARGE SCALE GENOMIC DNA]</scope>
    <source>
        <strain evidence="3">SH3</strain>
    </source>
</reference>
<sequence length="80" mass="8539">MFKNIIKLIIVAIVLCFMVMSPIAQATTDVQSPSCKKCFTDFSAAVCAEDANGKADIGCRIQNLARIGECLKKNACAGKP</sequence>
<keyword evidence="1" id="KW-0732">Signal</keyword>
<dbReference type="EMBL" id="GL883010">
    <property type="protein sequence ID" value="EGG22061.1"/>
    <property type="molecule type" value="Genomic_DNA"/>
</dbReference>
<accession>F4PR04</accession>
<dbReference type="RefSeq" id="XP_004359912.1">
    <property type="nucleotide sequence ID" value="XM_004359855.1"/>
</dbReference>
<dbReference type="GeneID" id="14873136"/>
<gene>
    <name evidence="2" type="ORF">DFA_01951</name>
</gene>
<dbReference type="KEGG" id="dfa:DFA_01951"/>
<dbReference type="Proteomes" id="UP000007797">
    <property type="component" value="Unassembled WGS sequence"/>
</dbReference>
<evidence type="ECO:0000313" key="2">
    <source>
        <dbReference type="EMBL" id="EGG22061.1"/>
    </source>
</evidence>
<dbReference type="AlphaFoldDB" id="F4PR04"/>
<evidence type="ECO:0000256" key="1">
    <source>
        <dbReference type="SAM" id="SignalP"/>
    </source>
</evidence>
<keyword evidence="3" id="KW-1185">Reference proteome</keyword>
<protein>
    <submittedName>
        <fullName evidence="2">Uncharacterized protein</fullName>
    </submittedName>
</protein>
<proteinExistence type="predicted"/>
<evidence type="ECO:0000313" key="3">
    <source>
        <dbReference type="Proteomes" id="UP000007797"/>
    </source>
</evidence>
<feature type="chain" id="PRO_5003315595" evidence="1">
    <location>
        <begin position="27"/>
        <end position="80"/>
    </location>
</feature>